<keyword evidence="7 9" id="KW-0665">Pyrimidine biosynthesis</keyword>
<sequence length="624" mass="68269">MFVGLIKNRNRKEIKMKYVLVTGGVVSGLGKGVTASSIGLLLQACDLRVTSIKIDPYLNTDAGTMSPFEHGEVFVLDDGGEVDLDLGNYERFLDIKLTRDHNITTGKIYQSVIDKERRGDYLGSTVQVVPHITDAIQSWIERVAAIPVDGKEGSPDVCVIELGGTIGNQSLNGHRIYAIYRSSWTILLSCAGNFCLIHVSLVPVLNVVGEPKTKPTQHSVRGLRSLGLVPDLLACRSTMELDMNVKEKLSRFCHVSLQNIVSLYDVPNIWHIPLLLREQKAHEAILKALNLFSIVRKPALGEWTAMAKRFDMLQEPVRVAMVGKYTGLSDSYLSVLKALLHASVACRRKLLINWVSASDLEDATALESPDVNRAAWNSLKAADAVVVPGGFGDRGVEGKIIAAKYARENDIPYLGICLGMQIAVIDYARSVLDLPDANSTEFDPKTENPCVIFMPEGSKTHMGGTMRLGSRRTYFHATDCKSAQLYGNQSFIDERHRHRYEVNPNMVSQLEKAGLSFAGKDESGQRMQIVELPSHPYFVGVQFHPEFKSRPGKPSALFLGLIAAASGQLDGLLKRSVGSKANGCSSIGKGISGLSPHHRYGNVNGNVNVKAFDGLYSNSNGLHV</sequence>
<accession>A0AA38SG35</accession>
<evidence type="ECO:0000256" key="9">
    <source>
        <dbReference type="RuleBase" id="RU810713"/>
    </source>
</evidence>
<dbReference type="CDD" id="cd03113">
    <property type="entry name" value="CTPS_N"/>
    <property type="match status" value="1"/>
</dbReference>
<comment type="catalytic activity">
    <reaction evidence="8 9">
        <text>UTP + L-glutamine + ATP + H2O = CTP + L-glutamate + ADP + phosphate + 2 H(+)</text>
        <dbReference type="Rhea" id="RHEA:26426"/>
        <dbReference type="ChEBI" id="CHEBI:15377"/>
        <dbReference type="ChEBI" id="CHEBI:15378"/>
        <dbReference type="ChEBI" id="CHEBI:29985"/>
        <dbReference type="ChEBI" id="CHEBI:30616"/>
        <dbReference type="ChEBI" id="CHEBI:37563"/>
        <dbReference type="ChEBI" id="CHEBI:43474"/>
        <dbReference type="ChEBI" id="CHEBI:46398"/>
        <dbReference type="ChEBI" id="CHEBI:58359"/>
        <dbReference type="ChEBI" id="CHEBI:456216"/>
        <dbReference type="EC" id="6.3.4.2"/>
    </reaction>
</comment>
<dbReference type="InterPro" id="IPR029062">
    <property type="entry name" value="Class_I_gatase-like"/>
</dbReference>
<dbReference type="FunFam" id="3.40.50.300:FF:000305">
    <property type="entry name" value="CTP synthase"/>
    <property type="match status" value="1"/>
</dbReference>
<evidence type="ECO:0000259" key="11">
    <source>
        <dbReference type="Pfam" id="PF06418"/>
    </source>
</evidence>
<feature type="domain" description="CTP synthase N-terminal" evidence="11">
    <location>
        <begin position="17"/>
        <end position="291"/>
    </location>
</feature>
<dbReference type="GO" id="GO:0019856">
    <property type="term" value="P:pyrimidine nucleobase biosynthetic process"/>
    <property type="evidence" value="ECO:0007669"/>
    <property type="project" value="TreeGrafter"/>
</dbReference>
<gene>
    <name evidence="12" type="ORF">OSB04_027835</name>
</gene>
<dbReference type="AlphaFoldDB" id="A0AA38SG35"/>
<proteinExistence type="inferred from homology"/>
<evidence type="ECO:0000256" key="4">
    <source>
        <dbReference type="ARBA" id="ARBA00022741"/>
    </source>
</evidence>
<comment type="caution">
    <text evidence="12">The sequence shown here is derived from an EMBL/GenBank/DDBJ whole genome shotgun (WGS) entry which is preliminary data.</text>
</comment>
<protein>
    <recommendedName>
        <fullName evidence="9">CTP synthase</fullName>
        <ecNumber evidence="9">6.3.4.2</ecNumber>
    </recommendedName>
    <alternativeName>
        <fullName evidence="9">UTP--ammonia ligase</fullName>
    </alternativeName>
</protein>
<feature type="domain" description="Glutamine amidotransferase" evidence="10">
    <location>
        <begin position="329"/>
        <end position="562"/>
    </location>
</feature>
<dbReference type="SUPFAM" id="SSF52317">
    <property type="entry name" value="Class I glutamine amidotransferase-like"/>
    <property type="match status" value="1"/>
</dbReference>
<name>A0AA38SG35_9ASTR</name>
<dbReference type="NCBIfam" id="TIGR00337">
    <property type="entry name" value="PyrG"/>
    <property type="match status" value="1"/>
</dbReference>
<dbReference type="PANTHER" id="PTHR11550:SF42">
    <property type="entry name" value="CTP SYNTHASE"/>
    <property type="match status" value="1"/>
</dbReference>
<reference evidence="12" key="1">
    <citation type="submission" date="2023-03" db="EMBL/GenBank/DDBJ databases">
        <title>Chromosome-scale reference genome and RAD-based genetic map of yellow starthistle (Centaurea solstitialis) reveal putative structural variation and QTLs associated with invader traits.</title>
        <authorList>
            <person name="Reatini B."/>
            <person name="Cang F.A."/>
            <person name="Jiang Q."/>
            <person name="Mckibben M.T.W."/>
            <person name="Barker M.S."/>
            <person name="Rieseberg L.H."/>
            <person name="Dlugosch K.M."/>
        </authorList>
    </citation>
    <scope>NUCLEOTIDE SEQUENCE</scope>
    <source>
        <strain evidence="12">CAN-66</strain>
        <tissue evidence="12">Leaf</tissue>
    </source>
</reference>
<dbReference type="GO" id="GO:0005524">
    <property type="term" value="F:ATP binding"/>
    <property type="evidence" value="ECO:0007669"/>
    <property type="project" value="UniProtKB-KW"/>
</dbReference>
<evidence type="ECO:0000256" key="2">
    <source>
        <dbReference type="ARBA" id="ARBA00007533"/>
    </source>
</evidence>
<comment type="similarity">
    <text evidence="2 9">Belongs to the CTP synthase family.</text>
</comment>
<dbReference type="PANTHER" id="PTHR11550">
    <property type="entry name" value="CTP SYNTHASE"/>
    <property type="match status" value="1"/>
</dbReference>
<evidence type="ECO:0000256" key="5">
    <source>
        <dbReference type="ARBA" id="ARBA00022840"/>
    </source>
</evidence>
<dbReference type="NCBIfam" id="NF003792">
    <property type="entry name" value="PRK05380.1"/>
    <property type="match status" value="1"/>
</dbReference>
<dbReference type="Gene3D" id="3.40.50.300">
    <property type="entry name" value="P-loop containing nucleotide triphosphate hydrolases"/>
    <property type="match status" value="1"/>
</dbReference>
<dbReference type="InterPro" id="IPR027417">
    <property type="entry name" value="P-loop_NTPase"/>
</dbReference>
<evidence type="ECO:0000313" key="13">
    <source>
        <dbReference type="Proteomes" id="UP001172457"/>
    </source>
</evidence>
<dbReference type="SUPFAM" id="SSF52540">
    <property type="entry name" value="P-loop containing nucleoside triphosphate hydrolases"/>
    <property type="match status" value="1"/>
</dbReference>
<dbReference type="EC" id="6.3.4.2" evidence="9"/>
<dbReference type="InterPro" id="IPR004468">
    <property type="entry name" value="CTP_synthase"/>
</dbReference>
<dbReference type="GO" id="GO:0003883">
    <property type="term" value="F:CTP synthase activity"/>
    <property type="evidence" value="ECO:0007669"/>
    <property type="project" value="UniProtKB-UniRule"/>
</dbReference>
<dbReference type="CDD" id="cd01746">
    <property type="entry name" value="GATase1_CTP_Synthase"/>
    <property type="match status" value="1"/>
</dbReference>
<evidence type="ECO:0000256" key="7">
    <source>
        <dbReference type="ARBA" id="ARBA00022975"/>
    </source>
</evidence>
<dbReference type="GO" id="GO:0042802">
    <property type="term" value="F:identical protein binding"/>
    <property type="evidence" value="ECO:0007669"/>
    <property type="project" value="TreeGrafter"/>
</dbReference>
<dbReference type="FunFam" id="3.40.50.880:FF:000012">
    <property type="entry name" value="CTP synthase"/>
    <property type="match status" value="1"/>
</dbReference>
<dbReference type="PROSITE" id="PS51273">
    <property type="entry name" value="GATASE_TYPE_1"/>
    <property type="match status" value="1"/>
</dbReference>
<dbReference type="Proteomes" id="UP001172457">
    <property type="component" value="Chromosome 7"/>
</dbReference>
<dbReference type="Pfam" id="PF00117">
    <property type="entry name" value="GATase"/>
    <property type="match status" value="1"/>
</dbReference>
<evidence type="ECO:0000256" key="8">
    <source>
        <dbReference type="ARBA" id="ARBA00047781"/>
    </source>
</evidence>
<dbReference type="InterPro" id="IPR033828">
    <property type="entry name" value="GATase1_CTP_Synthase"/>
</dbReference>
<dbReference type="GO" id="GO:0044210">
    <property type="term" value="P:'de novo' CTP biosynthetic process"/>
    <property type="evidence" value="ECO:0007669"/>
    <property type="project" value="UniProtKB-UniRule"/>
</dbReference>
<comment type="function">
    <text evidence="9">Catalyzes the ATP-dependent amination of UTP to CTP with either L-glutamine or ammonia as the source of nitrogen.</text>
</comment>
<keyword evidence="5 9" id="KW-0067">ATP-binding</keyword>
<comment type="pathway">
    <text evidence="1 9">Pyrimidine metabolism; CTP biosynthesis via de novo pathway; CTP from UDP: step 2/2.</text>
</comment>
<keyword evidence="4 9" id="KW-0547">Nucleotide-binding</keyword>
<keyword evidence="3 9" id="KW-0436">Ligase</keyword>
<dbReference type="InterPro" id="IPR017926">
    <property type="entry name" value="GATASE"/>
</dbReference>
<dbReference type="Gene3D" id="3.40.50.880">
    <property type="match status" value="1"/>
</dbReference>
<dbReference type="EMBL" id="JARYMX010000007">
    <property type="protein sequence ID" value="KAJ9541329.1"/>
    <property type="molecule type" value="Genomic_DNA"/>
</dbReference>
<evidence type="ECO:0000256" key="1">
    <source>
        <dbReference type="ARBA" id="ARBA00005171"/>
    </source>
</evidence>
<evidence type="ECO:0000313" key="12">
    <source>
        <dbReference type="EMBL" id="KAJ9541329.1"/>
    </source>
</evidence>
<dbReference type="Pfam" id="PF06418">
    <property type="entry name" value="CTP_synth_N"/>
    <property type="match status" value="1"/>
</dbReference>
<evidence type="ECO:0000259" key="10">
    <source>
        <dbReference type="Pfam" id="PF00117"/>
    </source>
</evidence>
<keyword evidence="6 9" id="KW-0315">Glutamine amidotransferase</keyword>
<evidence type="ECO:0000256" key="6">
    <source>
        <dbReference type="ARBA" id="ARBA00022962"/>
    </source>
</evidence>
<evidence type="ECO:0000256" key="3">
    <source>
        <dbReference type="ARBA" id="ARBA00022598"/>
    </source>
</evidence>
<keyword evidence="13" id="KW-1185">Reference proteome</keyword>
<organism evidence="12 13">
    <name type="scientific">Centaurea solstitialis</name>
    <name type="common">yellow star-thistle</name>
    <dbReference type="NCBI Taxonomy" id="347529"/>
    <lineage>
        <taxon>Eukaryota</taxon>
        <taxon>Viridiplantae</taxon>
        <taxon>Streptophyta</taxon>
        <taxon>Embryophyta</taxon>
        <taxon>Tracheophyta</taxon>
        <taxon>Spermatophyta</taxon>
        <taxon>Magnoliopsida</taxon>
        <taxon>eudicotyledons</taxon>
        <taxon>Gunneridae</taxon>
        <taxon>Pentapetalae</taxon>
        <taxon>asterids</taxon>
        <taxon>campanulids</taxon>
        <taxon>Asterales</taxon>
        <taxon>Asteraceae</taxon>
        <taxon>Carduoideae</taxon>
        <taxon>Cardueae</taxon>
        <taxon>Centaureinae</taxon>
        <taxon>Centaurea</taxon>
    </lineage>
</organism>
<dbReference type="InterPro" id="IPR017456">
    <property type="entry name" value="CTP_synthase_N"/>
</dbReference>